<sequence length="96" mass="10708">MQQKDIHSATWKKDFSLERLAGAARLASSIRLPVRGIHRISDPKLQAKQARAARARAGRVAKKAEKERLKEARNARMAHARSARKLSTDKVVKAGK</sequence>
<protein>
    <submittedName>
        <fullName evidence="2">Uncharacterized protein</fullName>
    </submittedName>
</protein>
<dbReference type="EMBL" id="WIGM01000524">
    <property type="protein sequence ID" value="KAF6822894.1"/>
    <property type="molecule type" value="Genomic_DNA"/>
</dbReference>
<dbReference type="Proteomes" id="UP000639643">
    <property type="component" value="Unassembled WGS sequence"/>
</dbReference>
<proteinExistence type="predicted"/>
<evidence type="ECO:0000256" key="1">
    <source>
        <dbReference type="SAM" id="MobiDB-lite"/>
    </source>
</evidence>
<reference evidence="2" key="1">
    <citation type="journal article" date="2020" name="Phytopathology">
        <title>Genome Sequence Resources of Colletotrichum truncatum, C. plurivorum, C. musicola, and C. sojae: Four Species Pathogenic to Soybean (Glycine max).</title>
        <authorList>
            <person name="Rogerio F."/>
            <person name="Boufleur T.R."/>
            <person name="Ciampi-Guillardi M."/>
            <person name="Sukno S.A."/>
            <person name="Thon M.R."/>
            <person name="Massola Junior N.S."/>
            <person name="Baroncelli R."/>
        </authorList>
    </citation>
    <scope>NUCLEOTIDE SEQUENCE</scope>
    <source>
        <strain evidence="2">LFN0074</strain>
    </source>
</reference>
<feature type="compositionally biased region" description="Basic and acidic residues" evidence="1">
    <location>
        <begin position="62"/>
        <end position="74"/>
    </location>
</feature>
<comment type="caution">
    <text evidence="2">The sequence shown here is derived from an EMBL/GenBank/DDBJ whole genome shotgun (WGS) entry which is preliminary data.</text>
</comment>
<organism evidence="2 3">
    <name type="scientific">Colletotrichum musicola</name>
    <dbReference type="NCBI Taxonomy" id="2175873"/>
    <lineage>
        <taxon>Eukaryota</taxon>
        <taxon>Fungi</taxon>
        <taxon>Dikarya</taxon>
        <taxon>Ascomycota</taxon>
        <taxon>Pezizomycotina</taxon>
        <taxon>Sordariomycetes</taxon>
        <taxon>Hypocreomycetidae</taxon>
        <taxon>Glomerellales</taxon>
        <taxon>Glomerellaceae</taxon>
        <taxon>Colletotrichum</taxon>
        <taxon>Colletotrichum orchidearum species complex</taxon>
    </lineage>
</organism>
<name>A0A8H6K0K5_9PEZI</name>
<accession>A0A8H6K0K5</accession>
<feature type="region of interest" description="Disordered" evidence="1">
    <location>
        <begin position="56"/>
        <end position="96"/>
    </location>
</feature>
<evidence type="ECO:0000313" key="2">
    <source>
        <dbReference type="EMBL" id="KAF6822894.1"/>
    </source>
</evidence>
<feature type="compositionally biased region" description="Basic and acidic residues" evidence="1">
    <location>
        <begin position="86"/>
        <end position="96"/>
    </location>
</feature>
<dbReference type="AlphaFoldDB" id="A0A8H6K0K5"/>
<evidence type="ECO:0000313" key="3">
    <source>
        <dbReference type="Proteomes" id="UP000639643"/>
    </source>
</evidence>
<gene>
    <name evidence="2" type="ORF">CMUS01_10914</name>
</gene>
<keyword evidence="3" id="KW-1185">Reference proteome</keyword>